<dbReference type="Gene3D" id="3.10.580.10">
    <property type="entry name" value="CBS-domain"/>
    <property type="match status" value="1"/>
</dbReference>
<evidence type="ECO:0000259" key="3">
    <source>
        <dbReference type="PROSITE" id="PS51371"/>
    </source>
</evidence>
<dbReference type="CDD" id="cd04586">
    <property type="entry name" value="CBS_pair_BON_assoc"/>
    <property type="match status" value="1"/>
</dbReference>
<dbReference type="PANTHER" id="PTHR43080:SF2">
    <property type="entry name" value="CBS DOMAIN-CONTAINING PROTEIN"/>
    <property type="match status" value="1"/>
</dbReference>
<dbReference type="RefSeq" id="WP_150439194.1">
    <property type="nucleotide sequence ID" value="NZ_VYKL01000014.1"/>
</dbReference>
<name>A0A5J5HVT0_9BACI</name>
<keyword evidence="5" id="KW-1185">Reference proteome</keyword>
<feature type="domain" description="CBS" evidence="3">
    <location>
        <begin position="7"/>
        <end position="66"/>
    </location>
</feature>
<keyword evidence="1 2" id="KW-0129">CBS domain</keyword>
<dbReference type="PANTHER" id="PTHR43080">
    <property type="entry name" value="CBS DOMAIN-CONTAINING PROTEIN CBSX3, MITOCHONDRIAL"/>
    <property type="match status" value="1"/>
</dbReference>
<dbReference type="AlphaFoldDB" id="A0A5J5HVT0"/>
<dbReference type="PROSITE" id="PS51371">
    <property type="entry name" value="CBS"/>
    <property type="match status" value="2"/>
</dbReference>
<dbReference type="Pfam" id="PF00571">
    <property type="entry name" value="CBS"/>
    <property type="match status" value="2"/>
</dbReference>
<reference evidence="4 5" key="1">
    <citation type="submission" date="2019-09" db="EMBL/GenBank/DDBJ databases">
        <title>Whole genome sequences of isolates from the Mars Exploration Rovers.</title>
        <authorList>
            <person name="Seuylemezian A."/>
            <person name="Vaishampayan P."/>
        </authorList>
    </citation>
    <scope>NUCLEOTIDE SEQUENCE [LARGE SCALE GENOMIC DNA]</scope>
    <source>
        <strain evidence="4 5">MER_TA_151</strain>
    </source>
</reference>
<protein>
    <submittedName>
        <fullName evidence="4">CBS domain-containing protein</fullName>
    </submittedName>
</protein>
<evidence type="ECO:0000313" key="5">
    <source>
        <dbReference type="Proteomes" id="UP000326671"/>
    </source>
</evidence>
<organism evidence="4 5">
    <name type="scientific">Niallia endozanthoxylica</name>
    <dbReference type="NCBI Taxonomy" id="2036016"/>
    <lineage>
        <taxon>Bacteria</taxon>
        <taxon>Bacillati</taxon>
        <taxon>Bacillota</taxon>
        <taxon>Bacilli</taxon>
        <taxon>Bacillales</taxon>
        <taxon>Bacillaceae</taxon>
        <taxon>Niallia</taxon>
    </lineage>
</organism>
<evidence type="ECO:0000256" key="2">
    <source>
        <dbReference type="PROSITE-ProRule" id="PRU00703"/>
    </source>
</evidence>
<dbReference type="InterPro" id="IPR051257">
    <property type="entry name" value="Diverse_CBS-Domain"/>
</dbReference>
<proteinExistence type="predicted"/>
<sequence length="159" mass="17852">MKVYDFMIRKVFAVKPTDTIRELLDILNSNRIGGVPVIDDQGHLVGMVSDGDVLRYLSPKPLGIASLVYIIEDGDKEEVLQEKLNTQVKEIMTKRNLLYVSPDEDFERAICLLSKHHVKKLPVVNGAGRVVGVISRGDLIHNISKRLLQPENEVFSLFG</sequence>
<evidence type="ECO:0000313" key="4">
    <source>
        <dbReference type="EMBL" id="KAA9026966.1"/>
    </source>
</evidence>
<comment type="caution">
    <text evidence="4">The sequence shown here is derived from an EMBL/GenBank/DDBJ whole genome shotgun (WGS) entry which is preliminary data.</text>
</comment>
<dbReference type="OrthoDB" id="9790355at2"/>
<dbReference type="InterPro" id="IPR046342">
    <property type="entry name" value="CBS_dom_sf"/>
</dbReference>
<feature type="domain" description="CBS" evidence="3">
    <location>
        <begin position="92"/>
        <end position="151"/>
    </location>
</feature>
<dbReference type="SUPFAM" id="SSF54631">
    <property type="entry name" value="CBS-domain pair"/>
    <property type="match status" value="1"/>
</dbReference>
<evidence type="ECO:0000256" key="1">
    <source>
        <dbReference type="ARBA" id="ARBA00023122"/>
    </source>
</evidence>
<dbReference type="EMBL" id="VYKL01000014">
    <property type="protein sequence ID" value="KAA9026966.1"/>
    <property type="molecule type" value="Genomic_DNA"/>
</dbReference>
<accession>A0A5J5HVT0</accession>
<dbReference type="InterPro" id="IPR000644">
    <property type="entry name" value="CBS_dom"/>
</dbReference>
<gene>
    <name evidence="4" type="ORF">F4V44_06500</name>
</gene>
<dbReference type="SMART" id="SM00116">
    <property type="entry name" value="CBS"/>
    <property type="match status" value="2"/>
</dbReference>
<dbReference type="Proteomes" id="UP000326671">
    <property type="component" value="Unassembled WGS sequence"/>
</dbReference>